<feature type="region of interest" description="Disordered" evidence="1">
    <location>
        <begin position="77"/>
        <end position="132"/>
    </location>
</feature>
<feature type="domain" description="Integrase catalytic" evidence="2">
    <location>
        <begin position="595"/>
        <end position="754"/>
    </location>
</feature>
<dbReference type="PANTHER" id="PTHR48475">
    <property type="entry name" value="RIBONUCLEASE H"/>
    <property type="match status" value="1"/>
</dbReference>
<dbReference type="GO" id="GO:0003676">
    <property type="term" value="F:nucleic acid binding"/>
    <property type="evidence" value="ECO:0007669"/>
    <property type="project" value="InterPro"/>
</dbReference>
<name>A0A6L2LDC9_TANCI</name>
<feature type="compositionally biased region" description="Polar residues" evidence="1">
    <location>
        <begin position="277"/>
        <end position="287"/>
    </location>
</feature>
<dbReference type="InterPro" id="IPR043502">
    <property type="entry name" value="DNA/RNA_pol_sf"/>
</dbReference>
<gene>
    <name evidence="3" type="ORF">Tci_030172</name>
</gene>
<dbReference type="InterPro" id="IPR012337">
    <property type="entry name" value="RNaseH-like_sf"/>
</dbReference>
<organism evidence="3">
    <name type="scientific">Tanacetum cinerariifolium</name>
    <name type="common">Dalmatian daisy</name>
    <name type="synonym">Chrysanthemum cinerariifolium</name>
    <dbReference type="NCBI Taxonomy" id="118510"/>
    <lineage>
        <taxon>Eukaryota</taxon>
        <taxon>Viridiplantae</taxon>
        <taxon>Streptophyta</taxon>
        <taxon>Embryophyta</taxon>
        <taxon>Tracheophyta</taxon>
        <taxon>Spermatophyta</taxon>
        <taxon>Magnoliopsida</taxon>
        <taxon>eudicotyledons</taxon>
        <taxon>Gunneridae</taxon>
        <taxon>Pentapetalae</taxon>
        <taxon>asterids</taxon>
        <taxon>campanulids</taxon>
        <taxon>Asterales</taxon>
        <taxon>Asteraceae</taxon>
        <taxon>Asteroideae</taxon>
        <taxon>Anthemideae</taxon>
        <taxon>Anthemidinae</taxon>
        <taxon>Tanacetum</taxon>
    </lineage>
</organism>
<evidence type="ECO:0000256" key="1">
    <source>
        <dbReference type="SAM" id="MobiDB-lite"/>
    </source>
</evidence>
<feature type="compositionally biased region" description="Basic and acidic residues" evidence="1">
    <location>
        <begin position="291"/>
        <end position="303"/>
    </location>
</feature>
<dbReference type="PANTHER" id="PTHR48475:SF2">
    <property type="entry name" value="RIBONUCLEASE H"/>
    <property type="match status" value="1"/>
</dbReference>
<dbReference type="SUPFAM" id="SSF53098">
    <property type="entry name" value="Ribonuclease H-like"/>
    <property type="match status" value="1"/>
</dbReference>
<reference evidence="3" key="1">
    <citation type="journal article" date="2019" name="Sci. Rep.">
        <title>Draft genome of Tanacetum cinerariifolium, the natural source of mosquito coil.</title>
        <authorList>
            <person name="Yamashiro T."/>
            <person name="Shiraishi A."/>
            <person name="Satake H."/>
            <person name="Nakayama K."/>
        </authorList>
    </citation>
    <scope>NUCLEOTIDE SEQUENCE</scope>
</reference>
<proteinExistence type="predicted"/>
<feature type="compositionally biased region" description="Basic residues" evidence="1">
    <location>
        <begin position="92"/>
        <end position="102"/>
    </location>
</feature>
<evidence type="ECO:0000259" key="2">
    <source>
        <dbReference type="PROSITE" id="PS50994"/>
    </source>
</evidence>
<dbReference type="AlphaFoldDB" id="A0A6L2LDC9"/>
<dbReference type="SUPFAM" id="SSF56672">
    <property type="entry name" value="DNA/RNA polymerases"/>
    <property type="match status" value="1"/>
</dbReference>
<dbReference type="PROSITE" id="PS50994">
    <property type="entry name" value="INTEGRASE"/>
    <property type="match status" value="1"/>
</dbReference>
<protein>
    <submittedName>
        <fullName evidence="3">Protein NYNRIN-like</fullName>
    </submittedName>
</protein>
<dbReference type="GO" id="GO:0015074">
    <property type="term" value="P:DNA integration"/>
    <property type="evidence" value="ECO:0007669"/>
    <property type="project" value="InterPro"/>
</dbReference>
<dbReference type="Gene3D" id="3.30.420.10">
    <property type="entry name" value="Ribonuclease H-like superfamily/Ribonuclease H"/>
    <property type="match status" value="2"/>
</dbReference>
<evidence type="ECO:0000313" key="3">
    <source>
        <dbReference type="EMBL" id="GEU58194.1"/>
    </source>
</evidence>
<feature type="compositionally biased region" description="Polar residues" evidence="1">
    <location>
        <begin position="1"/>
        <end position="18"/>
    </location>
</feature>
<dbReference type="InterPro" id="IPR036397">
    <property type="entry name" value="RNaseH_sf"/>
</dbReference>
<feature type="region of interest" description="Disordered" evidence="1">
    <location>
        <begin position="1"/>
        <end position="31"/>
    </location>
</feature>
<comment type="caution">
    <text evidence="3">The sequence shown here is derived from an EMBL/GenBank/DDBJ whole genome shotgun (WGS) entry which is preliminary data.</text>
</comment>
<feature type="compositionally biased region" description="Basic and acidic residues" evidence="1">
    <location>
        <begin position="111"/>
        <end position="132"/>
    </location>
</feature>
<dbReference type="EMBL" id="BKCJ010003961">
    <property type="protein sequence ID" value="GEU58194.1"/>
    <property type="molecule type" value="Genomic_DNA"/>
</dbReference>
<feature type="region of interest" description="Disordered" evidence="1">
    <location>
        <begin position="268"/>
        <end position="303"/>
    </location>
</feature>
<sequence length="796" mass="90760">MSTNEQTLLSQSTSSVRNTLGKEQVSQDSGGLASDAALREYYDRNYHQLLPIIPEKVHQEKVQQEKLKAVKAHLNFEETSQHSESGTPSKRRDLKKRLRSRHVCSMSESLEPMRGHSELPRKRDPERKTVSKRLEKGVFYRPKTKEKQKKCIKDPVEIHNIKQRDGESTEEFMRRYKLKCRDVKGASECMKILGFVHGITNPELIKRLHDKIPKSVDETMRVSTAFRIGEEDGTEGPMIIKAEMGGHCFNRFMPEIYGCKVTLSIQQNHRKARSKENPSSSVHSSRNAKIPNDRRNGHIAEQEDYSIRMHNGFRTREDGRKELCCLLRRNLDVFAWRPVNITGVLWHIAEHRLNIRKGCLPVRQKKRGKAPGRNKAIYEEVEKEINVKLNPKKCTFGMREGTFLGYKVNADGLKVCSDKVEAVLSLPSPKCLKDVQRLNGKLASLNRIMSKSAEKSLPFFKTLKKSINQLDSNGKADNCSADFIMERPEDDPTDTPMNDKEELPDPWILFTDGSSCIDGSEVGIILISPKGMEFTYALRFRFDATNNEAEYEALISGLQIAEQIGANYVLREIHKGSCSMHAGPRSVMEKALRSGYYWPTMHAGIDIAGSFPEGPAKVKFLIVELDYFTKWIEAKPVATITGAHIKKFVWDNIVCRFGLPGEIISDNEKQFRDNPFKDWCEKLCIRQCFAFVKHLQDNGLVERANRSLGKGIKARLDERSKNWLEEISHALWAHCTMIKSSNEETPFSLTYGMKAMIRVEISMPTLRTAEVDMVKNDEALETNLDLLEKKRAGSNP</sequence>
<dbReference type="InterPro" id="IPR001584">
    <property type="entry name" value="Integrase_cat-core"/>
</dbReference>
<accession>A0A6L2LDC9</accession>